<keyword evidence="3" id="KW-1185">Reference proteome</keyword>
<gene>
    <name evidence="2" type="ORF">ACFFH4_01090</name>
</gene>
<protein>
    <submittedName>
        <fullName evidence="2">Uncharacterized protein</fullName>
    </submittedName>
</protein>
<proteinExistence type="predicted"/>
<evidence type="ECO:0000313" key="2">
    <source>
        <dbReference type="EMBL" id="MFC0557645.1"/>
    </source>
</evidence>
<accession>A0ABV6NA78</accession>
<organism evidence="2 3">
    <name type="scientific">Halalkalibacter alkalisediminis</name>
    <dbReference type="NCBI Taxonomy" id="935616"/>
    <lineage>
        <taxon>Bacteria</taxon>
        <taxon>Bacillati</taxon>
        <taxon>Bacillota</taxon>
        <taxon>Bacilli</taxon>
        <taxon>Bacillales</taxon>
        <taxon>Bacillaceae</taxon>
        <taxon>Halalkalibacter</taxon>
    </lineage>
</organism>
<dbReference type="RefSeq" id="WP_273842888.1">
    <property type="nucleotide sequence ID" value="NZ_JAQQWT010000006.1"/>
</dbReference>
<evidence type="ECO:0000313" key="3">
    <source>
        <dbReference type="Proteomes" id="UP001589833"/>
    </source>
</evidence>
<name>A0ABV6NA78_9BACI</name>
<sequence>MKQQTNAKLEEVVQMIEEATALYEEIIKKMDLTNQNVENTLPSSKSLRVLVNDKRTVLDPSVKFEDIKDPSPLDSPLPSGHMVTSFYYRNPNQTNPSYQTEPVLLKPWLSYRALK</sequence>
<reference evidence="2 3" key="1">
    <citation type="submission" date="2024-09" db="EMBL/GenBank/DDBJ databases">
        <authorList>
            <person name="Sun Q."/>
            <person name="Mori K."/>
        </authorList>
    </citation>
    <scope>NUCLEOTIDE SEQUENCE [LARGE SCALE GENOMIC DNA]</scope>
    <source>
        <strain evidence="2 3">NCAIM B.02301</strain>
    </source>
</reference>
<dbReference type="Proteomes" id="UP001589833">
    <property type="component" value="Unassembled WGS sequence"/>
</dbReference>
<dbReference type="EMBL" id="JBHLTR010000003">
    <property type="protein sequence ID" value="MFC0557645.1"/>
    <property type="molecule type" value="Genomic_DNA"/>
</dbReference>
<feature type="coiled-coil region" evidence="1">
    <location>
        <begin position="2"/>
        <end position="36"/>
    </location>
</feature>
<evidence type="ECO:0000256" key="1">
    <source>
        <dbReference type="SAM" id="Coils"/>
    </source>
</evidence>
<comment type="caution">
    <text evidence="2">The sequence shown here is derived from an EMBL/GenBank/DDBJ whole genome shotgun (WGS) entry which is preliminary data.</text>
</comment>
<keyword evidence="1" id="KW-0175">Coiled coil</keyword>